<gene>
    <name evidence="2" type="ORF">AVEN_138762_1</name>
</gene>
<dbReference type="Proteomes" id="UP000499080">
    <property type="component" value="Unassembled WGS sequence"/>
</dbReference>
<sequence length="90" mass="10256">MMRVHLQCRHANSMMMRTPLRKSFIQTYSASGVILRSSIHEMLASKLNDIVFDYSTTSATNSQTPDFCENSVLSSSHKTSSTEGRRHLRF</sequence>
<feature type="compositionally biased region" description="Low complexity" evidence="1">
    <location>
        <begin position="71"/>
        <end position="81"/>
    </location>
</feature>
<accession>A0A4Y2FLR2</accession>
<proteinExistence type="predicted"/>
<protein>
    <submittedName>
        <fullName evidence="2">Uncharacterized protein</fullName>
    </submittedName>
</protein>
<feature type="region of interest" description="Disordered" evidence="1">
    <location>
        <begin position="69"/>
        <end position="90"/>
    </location>
</feature>
<evidence type="ECO:0000313" key="3">
    <source>
        <dbReference type="Proteomes" id="UP000499080"/>
    </source>
</evidence>
<dbReference type="EMBL" id="BGPR01000995">
    <property type="protein sequence ID" value="GBM42412.1"/>
    <property type="molecule type" value="Genomic_DNA"/>
</dbReference>
<keyword evidence="3" id="KW-1185">Reference proteome</keyword>
<organism evidence="2 3">
    <name type="scientific">Araneus ventricosus</name>
    <name type="common">Orbweaver spider</name>
    <name type="synonym">Epeira ventricosa</name>
    <dbReference type="NCBI Taxonomy" id="182803"/>
    <lineage>
        <taxon>Eukaryota</taxon>
        <taxon>Metazoa</taxon>
        <taxon>Ecdysozoa</taxon>
        <taxon>Arthropoda</taxon>
        <taxon>Chelicerata</taxon>
        <taxon>Arachnida</taxon>
        <taxon>Araneae</taxon>
        <taxon>Araneomorphae</taxon>
        <taxon>Entelegynae</taxon>
        <taxon>Araneoidea</taxon>
        <taxon>Araneidae</taxon>
        <taxon>Araneus</taxon>
    </lineage>
</organism>
<evidence type="ECO:0000256" key="1">
    <source>
        <dbReference type="SAM" id="MobiDB-lite"/>
    </source>
</evidence>
<evidence type="ECO:0000313" key="2">
    <source>
        <dbReference type="EMBL" id="GBM42412.1"/>
    </source>
</evidence>
<name>A0A4Y2FLR2_ARAVE</name>
<dbReference type="AlphaFoldDB" id="A0A4Y2FLR2"/>
<comment type="caution">
    <text evidence="2">The sequence shown here is derived from an EMBL/GenBank/DDBJ whole genome shotgun (WGS) entry which is preliminary data.</text>
</comment>
<reference evidence="2 3" key="1">
    <citation type="journal article" date="2019" name="Sci. Rep.">
        <title>Orb-weaving spider Araneus ventricosus genome elucidates the spidroin gene catalogue.</title>
        <authorList>
            <person name="Kono N."/>
            <person name="Nakamura H."/>
            <person name="Ohtoshi R."/>
            <person name="Moran D.A.P."/>
            <person name="Shinohara A."/>
            <person name="Yoshida Y."/>
            <person name="Fujiwara M."/>
            <person name="Mori M."/>
            <person name="Tomita M."/>
            <person name="Arakawa K."/>
        </authorList>
    </citation>
    <scope>NUCLEOTIDE SEQUENCE [LARGE SCALE GENOMIC DNA]</scope>
</reference>